<proteinExistence type="predicted"/>
<accession>A0A7K1L8L4</accession>
<keyword evidence="3" id="KW-1185">Reference proteome</keyword>
<protein>
    <submittedName>
        <fullName evidence="2">Uncharacterized protein</fullName>
    </submittedName>
</protein>
<organism evidence="2 3">
    <name type="scientific">Actinomadura litoris</name>
    <dbReference type="NCBI Taxonomy" id="2678616"/>
    <lineage>
        <taxon>Bacteria</taxon>
        <taxon>Bacillati</taxon>
        <taxon>Actinomycetota</taxon>
        <taxon>Actinomycetes</taxon>
        <taxon>Streptosporangiales</taxon>
        <taxon>Thermomonosporaceae</taxon>
        <taxon>Actinomadura</taxon>
    </lineage>
</organism>
<gene>
    <name evidence="2" type="ORF">GNZ18_28725</name>
</gene>
<feature type="region of interest" description="Disordered" evidence="1">
    <location>
        <begin position="37"/>
        <end position="74"/>
    </location>
</feature>
<evidence type="ECO:0000313" key="3">
    <source>
        <dbReference type="Proteomes" id="UP000432015"/>
    </source>
</evidence>
<feature type="compositionally biased region" description="Low complexity" evidence="1">
    <location>
        <begin position="232"/>
        <end position="267"/>
    </location>
</feature>
<dbReference type="PRINTS" id="PR01217">
    <property type="entry name" value="PRICHEXTENSN"/>
</dbReference>
<sequence length="286" mass="30000">MRRTDALIEELAERRAAGSAATSAAEYGDPAVRLLHALVTDVDEPPQATPEPTRDAPEPSPSGPGPRRRGPRTIVALGVAGAMLASTGVAAAGGEMGGHPSAAPASRTPGPSDRADGRDTDAARHGGARQPGASGPAPEARPGRVVDDRRLEYERFKQRLERTYSRHYRPGRVPEAPVYAPPPAQPCAHQRVQPGRCGEEGGHGQPGRQGPNENGEYVPGQPGTPGPPRQSGEPGRPTQTPQQPQPSQEQPTPEGSTPEPTTPTGEGQEQDPKGQPTAYQTPHDRP</sequence>
<dbReference type="Proteomes" id="UP000432015">
    <property type="component" value="Unassembled WGS sequence"/>
</dbReference>
<comment type="caution">
    <text evidence="2">The sequence shown here is derived from an EMBL/GenBank/DDBJ whole genome shotgun (WGS) entry which is preliminary data.</text>
</comment>
<dbReference type="AlphaFoldDB" id="A0A7K1L8L4"/>
<reference evidence="2 3" key="1">
    <citation type="submission" date="2019-11" db="EMBL/GenBank/DDBJ databases">
        <authorList>
            <person name="Cao P."/>
        </authorList>
    </citation>
    <scope>NUCLEOTIDE SEQUENCE [LARGE SCALE GENOMIC DNA]</scope>
    <source>
        <strain evidence="2 3">NEAU-AAG5</strain>
    </source>
</reference>
<evidence type="ECO:0000256" key="1">
    <source>
        <dbReference type="SAM" id="MobiDB-lite"/>
    </source>
</evidence>
<feature type="compositionally biased region" description="Basic and acidic residues" evidence="1">
    <location>
        <begin position="113"/>
        <end position="124"/>
    </location>
</feature>
<evidence type="ECO:0000313" key="2">
    <source>
        <dbReference type="EMBL" id="MUN40556.1"/>
    </source>
</evidence>
<dbReference type="RefSeq" id="WP_156219695.1">
    <property type="nucleotide sequence ID" value="NZ_WOFH01000011.1"/>
</dbReference>
<feature type="compositionally biased region" description="Basic and acidic residues" evidence="1">
    <location>
        <begin position="141"/>
        <end position="164"/>
    </location>
</feature>
<feature type="region of interest" description="Disordered" evidence="1">
    <location>
        <begin position="91"/>
        <end position="286"/>
    </location>
</feature>
<dbReference type="EMBL" id="WOFH01000011">
    <property type="protein sequence ID" value="MUN40556.1"/>
    <property type="molecule type" value="Genomic_DNA"/>
</dbReference>
<name>A0A7K1L8L4_9ACTN</name>